<dbReference type="EMBL" id="AP007255">
    <property type="protein sequence ID" value="BAE49487.1"/>
    <property type="molecule type" value="Genomic_DNA"/>
</dbReference>
<evidence type="ECO:0000313" key="1">
    <source>
        <dbReference type="EMBL" id="BAE49487.1"/>
    </source>
</evidence>
<keyword evidence="2" id="KW-1185">Reference proteome</keyword>
<accession>Q2W9I8</accession>
<dbReference type="AlphaFoldDB" id="Q2W9I8"/>
<dbReference type="Proteomes" id="UP000007058">
    <property type="component" value="Chromosome"/>
</dbReference>
<reference evidence="1 2" key="1">
    <citation type="journal article" date="2005" name="DNA Res.">
        <title>Complete genome sequence of the facultative anaerobic magnetotactic bacterium Magnetospirillum sp. strain AMB-1.</title>
        <authorList>
            <person name="Matsunaga T."/>
            <person name="Okamura Y."/>
            <person name="Fukuda Y."/>
            <person name="Wahyudi A.T."/>
            <person name="Murase Y."/>
            <person name="Takeyama H."/>
        </authorList>
    </citation>
    <scope>NUCLEOTIDE SEQUENCE [LARGE SCALE GENOMIC DNA]</scope>
    <source>
        <strain evidence="2">ATCC 700264 / AMB-1</strain>
    </source>
</reference>
<protein>
    <submittedName>
        <fullName evidence="1">Uncharacterized protein</fullName>
    </submittedName>
</protein>
<gene>
    <name evidence="1" type="ordered locus">amb0683</name>
</gene>
<proteinExistence type="predicted"/>
<name>Q2W9I8_PARM1</name>
<sequence>MSVRAGGLVPGGVVFVPGTVMDIGPAAHLLWMCREIK</sequence>
<evidence type="ECO:0000313" key="2">
    <source>
        <dbReference type="Proteomes" id="UP000007058"/>
    </source>
</evidence>
<dbReference type="KEGG" id="mag:amb0683"/>
<organism evidence="1 2">
    <name type="scientific">Paramagnetospirillum magneticum (strain ATCC 700264 / AMB-1)</name>
    <name type="common">Magnetospirillum magneticum</name>
    <dbReference type="NCBI Taxonomy" id="342108"/>
    <lineage>
        <taxon>Bacteria</taxon>
        <taxon>Pseudomonadati</taxon>
        <taxon>Pseudomonadota</taxon>
        <taxon>Alphaproteobacteria</taxon>
        <taxon>Rhodospirillales</taxon>
        <taxon>Magnetospirillaceae</taxon>
        <taxon>Paramagnetospirillum</taxon>
    </lineage>
</organism>
<dbReference type="HOGENOM" id="CLU_3345528_0_0_5"/>
<dbReference type="STRING" id="342108.amb0683"/>